<feature type="transmembrane region" description="Helical" evidence="1">
    <location>
        <begin position="199"/>
        <end position="216"/>
    </location>
</feature>
<reference evidence="2" key="1">
    <citation type="submission" date="2019-12" db="EMBL/GenBank/DDBJ databases">
        <title>Genome sequencing and annotation of Brassica cretica.</title>
        <authorList>
            <person name="Studholme D.J."/>
            <person name="Sarris P.F."/>
        </authorList>
    </citation>
    <scope>NUCLEOTIDE SEQUENCE</scope>
    <source>
        <strain evidence="2">PFS-001/15</strain>
        <tissue evidence="2">Leaf</tissue>
    </source>
</reference>
<organism evidence="2 3">
    <name type="scientific">Brassica cretica</name>
    <name type="common">Mustard</name>
    <dbReference type="NCBI Taxonomy" id="69181"/>
    <lineage>
        <taxon>Eukaryota</taxon>
        <taxon>Viridiplantae</taxon>
        <taxon>Streptophyta</taxon>
        <taxon>Embryophyta</taxon>
        <taxon>Tracheophyta</taxon>
        <taxon>Spermatophyta</taxon>
        <taxon>Magnoliopsida</taxon>
        <taxon>eudicotyledons</taxon>
        <taxon>Gunneridae</taxon>
        <taxon>Pentapetalae</taxon>
        <taxon>rosids</taxon>
        <taxon>malvids</taxon>
        <taxon>Brassicales</taxon>
        <taxon>Brassicaceae</taxon>
        <taxon>Brassiceae</taxon>
        <taxon>Brassica</taxon>
    </lineage>
</organism>
<keyword evidence="1" id="KW-0472">Membrane</keyword>
<feature type="transmembrane region" description="Helical" evidence="1">
    <location>
        <begin position="171"/>
        <end position="192"/>
    </location>
</feature>
<protein>
    <submittedName>
        <fullName evidence="2">Uncharacterized protein</fullName>
    </submittedName>
</protein>
<sequence>MSPSDFDYEVSSLLLNFRKELFLLFERVHRLRLRSRGGSNPVRFLLVLETLHGSGEVRGWWSRRLGFARGCFVFDPLDEKAAHGGRDQTLGSDPGSGFTDLRRPVYRGVKSTGGCWLPSICSDIASGALSTSFCGFELVFIGVAVSGTTCPSFWTVFDYPSSVLAEGVRHWWLRVHVVCELVAFVVVLCGRLAFPRSRVGLLTAAAVLPLLSILQVL</sequence>
<accession>A0A8S9GG37</accession>
<name>A0A8S9GG37_BRACR</name>
<evidence type="ECO:0000313" key="3">
    <source>
        <dbReference type="Proteomes" id="UP000712281"/>
    </source>
</evidence>
<keyword evidence="1" id="KW-1133">Transmembrane helix</keyword>
<evidence type="ECO:0000256" key="1">
    <source>
        <dbReference type="SAM" id="Phobius"/>
    </source>
</evidence>
<dbReference type="AlphaFoldDB" id="A0A8S9GG37"/>
<comment type="caution">
    <text evidence="2">The sequence shown here is derived from an EMBL/GenBank/DDBJ whole genome shotgun (WGS) entry which is preliminary data.</text>
</comment>
<gene>
    <name evidence="2" type="ORF">F2Q68_00031687</name>
</gene>
<dbReference type="EMBL" id="QGKW02002005">
    <property type="protein sequence ID" value="KAF2543348.1"/>
    <property type="molecule type" value="Genomic_DNA"/>
</dbReference>
<proteinExistence type="predicted"/>
<evidence type="ECO:0000313" key="2">
    <source>
        <dbReference type="EMBL" id="KAF2543348.1"/>
    </source>
</evidence>
<keyword evidence="1" id="KW-0812">Transmembrane</keyword>
<dbReference type="Proteomes" id="UP000712281">
    <property type="component" value="Unassembled WGS sequence"/>
</dbReference>